<dbReference type="SUPFAM" id="SSF55874">
    <property type="entry name" value="ATPase domain of HSP90 chaperone/DNA topoisomerase II/histidine kinase"/>
    <property type="match status" value="1"/>
</dbReference>
<keyword evidence="5" id="KW-0597">Phosphoprotein</keyword>
<dbReference type="PANTHER" id="PTHR45528">
    <property type="entry name" value="SENSOR HISTIDINE KINASE CPXA"/>
    <property type="match status" value="1"/>
</dbReference>
<evidence type="ECO:0000256" key="10">
    <source>
        <dbReference type="ARBA" id="ARBA00022840"/>
    </source>
</evidence>
<reference evidence="17 18" key="1">
    <citation type="submission" date="2019-08" db="EMBL/GenBank/DDBJ databases">
        <title>Genomes of Antarctic Bizionia species.</title>
        <authorList>
            <person name="Bowman J.P."/>
        </authorList>
    </citation>
    <scope>NUCLEOTIDE SEQUENCE [LARGE SCALE GENOMIC DNA]</scope>
    <source>
        <strain evidence="17 18">HFD</strain>
    </source>
</reference>
<dbReference type="EC" id="2.7.13.3" evidence="3"/>
<keyword evidence="11 15" id="KW-1133">Transmembrane helix</keyword>
<dbReference type="Pfam" id="PF02518">
    <property type="entry name" value="HATPase_c"/>
    <property type="match status" value="1"/>
</dbReference>
<accession>A0A8H2LBM3</accession>
<dbReference type="GO" id="GO:0005524">
    <property type="term" value="F:ATP binding"/>
    <property type="evidence" value="ECO:0007669"/>
    <property type="project" value="UniProtKB-KW"/>
</dbReference>
<protein>
    <recommendedName>
        <fullName evidence="3">histidine kinase</fullName>
        <ecNumber evidence="3">2.7.13.3</ecNumber>
    </recommendedName>
</protein>
<keyword evidence="12" id="KW-0902">Two-component regulatory system</keyword>
<evidence type="ECO:0000256" key="11">
    <source>
        <dbReference type="ARBA" id="ARBA00022989"/>
    </source>
</evidence>
<name>A0A8H2LBM3_9FLAO</name>
<dbReference type="GO" id="GO:0005886">
    <property type="term" value="C:plasma membrane"/>
    <property type="evidence" value="ECO:0007669"/>
    <property type="project" value="UniProtKB-SubCell"/>
</dbReference>
<dbReference type="Proteomes" id="UP000323324">
    <property type="component" value="Unassembled WGS sequence"/>
</dbReference>
<evidence type="ECO:0000256" key="9">
    <source>
        <dbReference type="ARBA" id="ARBA00022777"/>
    </source>
</evidence>
<feature type="domain" description="Histidine kinase" evidence="16">
    <location>
        <begin position="130"/>
        <end position="346"/>
    </location>
</feature>
<dbReference type="GO" id="GO:0000155">
    <property type="term" value="F:phosphorelay sensor kinase activity"/>
    <property type="evidence" value="ECO:0007669"/>
    <property type="project" value="InterPro"/>
</dbReference>
<keyword evidence="7 15" id="KW-0812">Transmembrane</keyword>
<keyword evidence="14" id="KW-0175">Coiled coil</keyword>
<keyword evidence="4" id="KW-1003">Cell membrane</keyword>
<feature type="transmembrane region" description="Helical" evidence="15">
    <location>
        <begin position="47"/>
        <end position="69"/>
    </location>
</feature>
<evidence type="ECO:0000256" key="14">
    <source>
        <dbReference type="SAM" id="Coils"/>
    </source>
</evidence>
<proteinExistence type="predicted"/>
<evidence type="ECO:0000256" key="13">
    <source>
        <dbReference type="ARBA" id="ARBA00023136"/>
    </source>
</evidence>
<keyword evidence="10" id="KW-0067">ATP-binding</keyword>
<keyword evidence="6" id="KW-0808">Transferase</keyword>
<feature type="transmembrane region" description="Helical" evidence="15">
    <location>
        <begin position="20"/>
        <end position="41"/>
    </location>
</feature>
<evidence type="ECO:0000259" key="16">
    <source>
        <dbReference type="PROSITE" id="PS50109"/>
    </source>
</evidence>
<dbReference type="InterPro" id="IPR005467">
    <property type="entry name" value="His_kinase_dom"/>
</dbReference>
<evidence type="ECO:0000256" key="6">
    <source>
        <dbReference type="ARBA" id="ARBA00022679"/>
    </source>
</evidence>
<dbReference type="CDD" id="cd00082">
    <property type="entry name" value="HisKA"/>
    <property type="match status" value="1"/>
</dbReference>
<evidence type="ECO:0000256" key="7">
    <source>
        <dbReference type="ARBA" id="ARBA00022692"/>
    </source>
</evidence>
<dbReference type="RefSeq" id="WP_148370699.1">
    <property type="nucleotide sequence ID" value="NZ_VSKM01000015.1"/>
</dbReference>
<evidence type="ECO:0000313" key="18">
    <source>
        <dbReference type="Proteomes" id="UP000323324"/>
    </source>
</evidence>
<dbReference type="Gene3D" id="3.30.565.10">
    <property type="entry name" value="Histidine kinase-like ATPase, C-terminal domain"/>
    <property type="match status" value="1"/>
</dbReference>
<dbReference type="InterPro" id="IPR004358">
    <property type="entry name" value="Sig_transdc_His_kin-like_C"/>
</dbReference>
<comment type="catalytic activity">
    <reaction evidence="1">
        <text>ATP + protein L-histidine = ADP + protein N-phospho-L-histidine.</text>
        <dbReference type="EC" id="2.7.13.3"/>
    </reaction>
</comment>
<evidence type="ECO:0000256" key="2">
    <source>
        <dbReference type="ARBA" id="ARBA00004651"/>
    </source>
</evidence>
<sequence>MKTYHRLSQLSFLKKYSYKFLFVAFIGIHIPLLGIIGYVLFATSVSITGFILITLGLTLGATVITLRILNSLLDPIIKGKVALSNYVEHHIVPDLPNYYSDEIGQLLQNIQYTIECLEEVDIEKQEVTELISHDLRTPVLQSIEIIKFLEEDGHDTHHRVENLKMLKEITNKQLKFLEEMLNILRSKNVEVVLNNFEDLDLSQLIYTVIDGQNKRLADKKVSVINSFPRGIKVRGHSIALRQVFENLLDNAIKFSNNNGEIHISGTTNINSVNIKIKDDGMGFDTHTEKIMFSKFVPGHLGVNGEPSTGLGLYLTKKILNKHNGTIEPFSLGMGEGATFLISIPIA</sequence>
<dbReference type="PANTHER" id="PTHR45528:SF1">
    <property type="entry name" value="SENSOR HISTIDINE KINASE CPXA"/>
    <property type="match status" value="1"/>
</dbReference>
<evidence type="ECO:0000256" key="3">
    <source>
        <dbReference type="ARBA" id="ARBA00012438"/>
    </source>
</evidence>
<dbReference type="InterPro" id="IPR050398">
    <property type="entry name" value="HssS/ArlS-like"/>
</dbReference>
<keyword evidence="8" id="KW-0547">Nucleotide-binding</keyword>
<evidence type="ECO:0000256" key="4">
    <source>
        <dbReference type="ARBA" id="ARBA00022475"/>
    </source>
</evidence>
<dbReference type="PRINTS" id="PR00344">
    <property type="entry name" value="BCTRLSENSOR"/>
</dbReference>
<dbReference type="CDD" id="cd00075">
    <property type="entry name" value="HATPase"/>
    <property type="match status" value="1"/>
</dbReference>
<comment type="caution">
    <text evidence="17">The sequence shown here is derived from an EMBL/GenBank/DDBJ whole genome shotgun (WGS) entry which is preliminary data.</text>
</comment>
<dbReference type="InterPro" id="IPR036890">
    <property type="entry name" value="HATPase_C_sf"/>
</dbReference>
<dbReference type="EMBL" id="VSKM01000015">
    <property type="protein sequence ID" value="TYB71518.1"/>
    <property type="molecule type" value="Genomic_DNA"/>
</dbReference>
<evidence type="ECO:0000256" key="15">
    <source>
        <dbReference type="SAM" id="Phobius"/>
    </source>
</evidence>
<keyword evidence="18" id="KW-1185">Reference proteome</keyword>
<evidence type="ECO:0000256" key="12">
    <source>
        <dbReference type="ARBA" id="ARBA00023012"/>
    </source>
</evidence>
<evidence type="ECO:0000256" key="5">
    <source>
        <dbReference type="ARBA" id="ARBA00022553"/>
    </source>
</evidence>
<dbReference type="InterPro" id="IPR003594">
    <property type="entry name" value="HATPase_dom"/>
</dbReference>
<dbReference type="InterPro" id="IPR003661">
    <property type="entry name" value="HisK_dim/P_dom"/>
</dbReference>
<evidence type="ECO:0000256" key="8">
    <source>
        <dbReference type="ARBA" id="ARBA00022741"/>
    </source>
</evidence>
<evidence type="ECO:0000313" key="17">
    <source>
        <dbReference type="EMBL" id="TYB71518.1"/>
    </source>
</evidence>
<dbReference type="SUPFAM" id="SSF47384">
    <property type="entry name" value="Homodimeric domain of signal transducing histidine kinase"/>
    <property type="match status" value="1"/>
</dbReference>
<gene>
    <name evidence="17" type="ORF">ES676_12690</name>
</gene>
<comment type="subcellular location">
    <subcellularLocation>
        <location evidence="2">Cell membrane</location>
        <topology evidence="2">Multi-pass membrane protein</topology>
    </subcellularLocation>
</comment>
<organism evidence="17 18">
    <name type="scientific">Bizionia saleffrena</name>
    <dbReference type="NCBI Taxonomy" id="291189"/>
    <lineage>
        <taxon>Bacteria</taxon>
        <taxon>Pseudomonadati</taxon>
        <taxon>Bacteroidota</taxon>
        <taxon>Flavobacteriia</taxon>
        <taxon>Flavobacteriales</taxon>
        <taxon>Flavobacteriaceae</taxon>
        <taxon>Bizionia</taxon>
    </lineage>
</organism>
<evidence type="ECO:0000256" key="1">
    <source>
        <dbReference type="ARBA" id="ARBA00000085"/>
    </source>
</evidence>
<dbReference type="AlphaFoldDB" id="A0A8H2LBM3"/>
<feature type="coiled-coil region" evidence="14">
    <location>
        <begin position="160"/>
        <end position="187"/>
    </location>
</feature>
<keyword evidence="13 15" id="KW-0472">Membrane</keyword>
<dbReference type="InterPro" id="IPR036097">
    <property type="entry name" value="HisK_dim/P_sf"/>
</dbReference>
<dbReference type="SMART" id="SM00387">
    <property type="entry name" value="HATPase_c"/>
    <property type="match status" value="1"/>
</dbReference>
<dbReference type="Gene3D" id="1.10.287.130">
    <property type="match status" value="1"/>
</dbReference>
<keyword evidence="9 17" id="KW-0418">Kinase</keyword>
<dbReference type="PROSITE" id="PS50109">
    <property type="entry name" value="HIS_KIN"/>
    <property type="match status" value="1"/>
</dbReference>